<dbReference type="Proteomes" id="UP001054945">
    <property type="component" value="Unassembled WGS sequence"/>
</dbReference>
<evidence type="ECO:0000313" key="2">
    <source>
        <dbReference type="Proteomes" id="UP001054945"/>
    </source>
</evidence>
<gene>
    <name evidence="1" type="ORF">CEXT_104281</name>
</gene>
<name>A0AAV4MPV1_CAEEX</name>
<dbReference type="AlphaFoldDB" id="A0AAV4MPV1"/>
<sequence>MNNTILSEVKKREADKRWATRLIQYFFLHGTLPAPSPSCKSTPPHTSDLATDAEESCRPLPNWARFPASQCNLSLRRERGPG</sequence>
<comment type="caution">
    <text evidence="1">The sequence shown here is derived from an EMBL/GenBank/DDBJ whole genome shotgun (WGS) entry which is preliminary data.</text>
</comment>
<protein>
    <submittedName>
        <fullName evidence="1">Uncharacterized protein</fullName>
    </submittedName>
</protein>
<keyword evidence="2" id="KW-1185">Reference proteome</keyword>
<reference evidence="1 2" key="1">
    <citation type="submission" date="2021-06" db="EMBL/GenBank/DDBJ databases">
        <title>Caerostris extrusa draft genome.</title>
        <authorList>
            <person name="Kono N."/>
            <person name="Arakawa K."/>
        </authorList>
    </citation>
    <scope>NUCLEOTIDE SEQUENCE [LARGE SCALE GENOMIC DNA]</scope>
</reference>
<organism evidence="1 2">
    <name type="scientific">Caerostris extrusa</name>
    <name type="common">Bark spider</name>
    <name type="synonym">Caerostris bankana</name>
    <dbReference type="NCBI Taxonomy" id="172846"/>
    <lineage>
        <taxon>Eukaryota</taxon>
        <taxon>Metazoa</taxon>
        <taxon>Ecdysozoa</taxon>
        <taxon>Arthropoda</taxon>
        <taxon>Chelicerata</taxon>
        <taxon>Arachnida</taxon>
        <taxon>Araneae</taxon>
        <taxon>Araneomorphae</taxon>
        <taxon>Entelegynae</taxon>
        <taxon>Araneoidea</taxon>
        <taxon>Araneidae</taxon>
        <taxon>Caerostris</taxon>
    </lineage>
</organism>
<dbReference type="EMBL" id="BPLR01002449">
    <property type="protein sequence ID" value="GIX73850.1"/>
    <property type="molecule type" value="Genomic_DNA"/>
</dbReference>
<proteinExistence type="predicted"/>
<accession>A0AAV4MPV1</accession>
<evidence type="ECO:0000313" key="1">
    <source>
        <dbReference type="EMBL" id="GIX73850.1"/>
    </source>
</evidence>